<gene>
    <name evidence="1" type="ORF">NDU88_012466</name>
</gene>
<comment type="caution">
    <text evidence="1">The sequence shown here is derived from an EMBL/GenBank/DDBJ whole genome shotgun (WGS) entry which is preliminary data.</text>
</comment>
<accession>A0AAV7R3X6</accession>
<name>A0AAV7R3X6_PLEWA</name>
<evidence type="ECO:0000313" key="2">
    <source>
        <dbReference type="Proteomes" id="UP001066276"/>
    </source>
</evidence>
<protein>
    <submittedName>
        <fullName evidence="1">Uncharacterized protein</fullName>
    </submittedName>
</protein>
<evidence type="ECO:0000313" key="1">
    <source>
        <dbReference type="EMBL" id="KAJ1146185.1"/>
    </source>
</evidence>
<proteinExistence type="predicted"/>
<organism evidence="1 2">
    <name type="scientific">Pleurodeles waltl</name>
    <name type="common">Iberian ribbed newt</name>
    <dbReference type="NCBI Taxonomy" id="8319"/>
    <lineage>
        <taxon>Eukaryota</taxon>
        <taxon>Metazoa</taxon>
        <taxon>Chordata</taxon>
        <taxon>Craniata</taxon>
        <taxon>Vertebrata</taxon>
        <taxon>Euteleostomi</taxon>
        <taxon>Amphibia</taxon>
        <taxon>Batrachia</taxon>
        <taxon>Caudata</taxon>
        <taxon>Salamandroidea</taxon>
        <taxon>Salamandridae</taxon>
        <taxon>Pleurodelinae</taxon>
        <taxon>Pleurodeles</taxon>
    </lineage>
</organism>
<sequence length="137" mass="14755">MEAPGILLKTPGTGEAKGEVLCPARMHTNAISQQEVRQAPGFLLPACVVRPNQQDHRHAHCIPGSRGLGRKTTSATAVPKSETSIAQQAQQAKVCITGNVIHELATTSAWQEQLRLLLCPFCQMTEKKPGGMLGKYT</sequence>
<keyword evidence="2" id="KW-1185">Reference proteome</keyword>
<dbReference type="EMBL" id="JANPWB010000010">
    <property type="protein sequence ID" value="KAJ1146185.1"/>
    <property type="molecule type" value="Genomic_DNA"/>
</dbReference>
<dbReference type="Proteomes" id="UP001066276">
    <property type="component" value="Chromosome 6"/>
</dbReference>
<dbReference type="AlphaFoldDB" id="A0AAV7R3X6"/>
<reference evidence="1" key="1">
    <citation type="journal article" date="2022" name="bioRxiv">
        <title>Sequencing and chromosome-scale assembly of the giantPleurodeles waltlgenome.</title>
        <authorList>
            <person name="Brown T."/>
            <person name="Elewa A."/>
            <person name="Iarovenko S."/>
            <person name="Subramanian E."/>
            <person name="Araus A.J."/>
            <person name="Petzold A."/>
            <person name="Susuki M."/>
            <person name="Suzuki K.-i.T."/>
            <person name="Hayashi T."/>
            <person name="Toyoda A."/>
            <person name="Oliveira C."/>
            <person name="Osipova E."/>
            <person name="Leigh N.D."/>
            <person name="Simon A."/>
            <person name="Yun M.H."/>
        </authorList>
    </citation>
    <scope>NUCLEOTIDE SEQUENCE</scope>
    <source>
        <strain evidence="1">20211129_DDA</strain>
        <tissue evidence="1">Liver</tissue>
    </source>
</reference>